<feature type="domain" description="Tyr recombinase" evidence="5">
    <location>
        <begin position="108"/>
        <end position="304"/>
    </location>
</feature>
<feature type="domain" description="Core-binding (CB)" evidence="6">
    <location>
        <begin position="2"/>
        <end position="87"/>
    </location>
</feature>
<proteinExistence type="predicted"/>
<evidence type="ECO:0000259" key="5">
    <source>
        <dbReference type="PROSITE" id="PS51898"/>
    </source>
</evidence>
<dbReference type="EMBL" id="LCYG01000043">
    <property type="protein sequence ID" value="KLK91862.1"/>
    <property type="molecule type" value="Genomic_DNA"/>
</dbReference>
<reference evidence="7 8" key="1">
    <citation type="submission" date="2015-05" db="EMBL/GenBank/DDBJ databases">
        <title>Draft genome sequence of Microvirga vignae strain BR3299, a novel nitrogen fixing bacteria isolated from Brazil semi-aired region.</title>
        <authorList>
            <person name="Zilli J.E."/>
            <person name="Passos S.R."/>
            <person name="Leite J."/>
            <person name="Baldani J.I."/>
            <person name="Xavier G.R."/>
            <person name="Rumjaneck N.G."/>
            <person name="Simoes-Araujo J.L."/>
        </authorList>
    </citation>
    <scope>NUCLEOTIDE SEQUENCE [LARGE SCALE GENOMIC DNA]</scope>
    <source>
        <strain evidence="7 8">BR3299</strain>
    </source>
</reference>
<gene>
    <name evidence="7" type="ORF">AA309_17265</name>
</gene>
<dbReference type="InterPro" id="IPR010998">
    <property type="entry name" value="Integrase_recombinase_N"/>
</dbReference>
<evidence type="ECO:0000256" key="2">
    <source>
        <dbReference type="ARBA" id="ARBA00023125"/>
    </source>
</evidence>
<dbReference type="OrthoDB" id="9801717at2"/>
<evidence type="ECO:0000313" key="8">
    <source>
        <dbReference type="Proteomes" id="UP000035489"/>
    </source>
</evidence>
<comment type="caution">
    <text evidence="7">The sequence shown here is derived from an EMBL/GenBank/DDBJ whole genome shotgun (WGS) entry which is preliminary data.</text>
</comment>
<dbReference type="InterPro" id="IPR050090">
    <property type="entry name" value="Tyrosine_recombinase_XerCD"/>
</dbReference>
<dbReference type="SUPFAM" id="SSF56349">
    <property type="entry name" value="DNA breaking-rejoining enzymes"/>
    <property type="match status" value="1"/>
</dbReference>
<dbReference type="InterPro" id="IPR002104">
    <property type="entry name" value="Integrase_catalytic"/>
</dbReference>
<dbReference type="InterPro" id="IPR004107">
    <property type="entry name" value="Integrase_SAM-like_N"/>
</dbReference>
<dbReference type="RefSeq" id="WP_047190272.1">
    <property type="nucleotide sequence ID" value="NZ_LCYG01000043.1"/>
</dbReference>
<dbReference type="Pfam" id="PF02899">
    <property type="entry name" value="Phage_int_SAM_1"/>
    <property type="match status" value="1"/>
</dbReference>
<dbReference type="PROSITE" id="PS51898">
    <property type="entry name" value="TYR_RECOMBINASE"/>
    <property type="match status" value="1"/>
</dbReference>
<keyword evidence="8" id="KW-1185">Reference proteome</keyword>
<evidence type="ECO:0000313" key="7">
    <source>
        <dbReference type="EMBL" id="KLK91862.1"/>
    </source>
</evidence>
<protein>
    <submittedName>
        <fullName evidence="7">Integrase</fullName>
    </submittedName>
</protein>
<evidence type="ECO:0000256" key="1">
    <source>
        <dbReference type="ARBA" id="ARBA00022908"/>
    </source>
</evidence>
<evidence type="ECO:0000259" key="6">
    <source>
        <dbReference type="PROSITE" id="PS51900"/>
    </source>
</evidence>
<accession>A0A0H1RGZ5</accession>
<keyword evidence="3" id="KW-0233">DNA recombination</keyword>
<dbReference type="GO" id="GO:0006310">
    <property type="term" value="P:DNA recombination"/>
    <property type="evidence" value="ECO:0007669"/>
    <property type="project" value="UniProtKB-KW"/>
</dbReference>
<sequence>MRANRRLAQLWLDALATELGASAGTIDTYTDDLNCYLIWLDENSLGLDDVGLEQVRDYIAALDQRGYAGSTIARRITVVRGLHRFLIVEELGSRDPTSTMSAMRRPRKLPFVLSIAETEALLETAHRLAADPSVGLYRQAGYARRAALFETLYASGMRISEALSLPSDAAPAGTRMLLVRGKGDKQRLVPLHDRAIEAIAHWQKLAAAYSGGAPSPWLFHSVRNGTKALTRQAALLEIKEAAVAAGLSSPERVSPHVLRHAFATHMHSGGTDLRVLQELLGHAGIETTQIYTHLDTSRLHQMVRDLHPLNDEERTTAV</sequence>
<evidence type="ECO:0000256" key="3">
    <source>
        <dbReference type="ARBA" id="ARBA00023172"/>
    </source>
</evidence>
<keyword evidence="1" id="KW-0229">DNA integration</keyword>
<keyword evidence="2 4" id="KW-0238">DNA-binding</keyword>
<dbReference type="NCBIfam" id="NF001399">
    <property type="entry name" value="PRK00283.1"/>
    <property type="match status" value="1"/>
</dbReference>
<name>A0A0H1RGZ5_9HYPH</name>
<dbReference type="Gene3D" id="1.10.443.10">
    <property type="entry name" value="Intergrase catalytic core"/>
    <property type="match status" value="1"/>
</dbReference>
<evidence type="ECO:0000256" key="4">
    <source>
        <dbReference type="PROSITE-ProRule" id="PRU01248"/>
    </source>
</evidence>
<dbReference type="Proteomes" id="UP000035489">
    <property type="component" value="Unassembled WGS sequence"/>
</dbReference>
<organism evidence="7 8">
    <name type="scientific">Microvirga vignae</name>
    <dbReference type="NCBI Taxonomy" id="1225564"/>
    <lineage>
        <taxon>Bacteria</taxon>
        <taxon>Pseudomonadati</taxon>
        <taxon>Pseudomonadota</taxon>
        <taxon>Alphaproteobacteria</taxon>
        <taxon>Hyphomicrobiales</taxon>
        <taxon>Methylobacteriaceae</taxon>
        <taxon>Microvirga</taxon>
    </lineage>
</organism>
<dbReference type="Gene3D" id="1.10.150.130">
    <property type="match status" value="1"/>
</dbReference>
<dbReference type="PROSITE" id="PS51900">
    <property type="entry name" value="CB"/>
    <property type="match status" value="1"/>
</dbReference>
<dbReference type="Pfam" id="PF00589">
    <property type="entry name" value="Phage_integrase"/>
    <property type="match status" value="1"/>
</dbReference>
<dbReference type="InterPro" id="IPR013762">
    <property type="entry name" value="Integrase-like_cat_sf"/>
</dbReference>
<dbReference type="InterPro" id="IPR044068">
    <property type="entry name" value="CB"/>
</dbReference>
<dbReference type="STRING" id="1225564.AA309_17265"/>
<dbReference type="PANTHER" id="PTHR30349:SF90">
    <property type="entry name" value="TYROSINE RECOMBINASE XERD"/>
    <property type="match status" value="1"/>
</dbReference>
<dbReference type="AlphaFoldDB" id="A0A0H1RGZ5"/>
<dbReference type="InterPro" id="IPR011010">
    <property type="entry name" value="DNA_brk_join_enz"/>
</dbReference>
<dbReference type="PANTHER" id="PTHR30349">
    <property type="entry name" value="PHAGE INTEGRASE-RELATED"/>
    <property type="match status" value="1"/>
</dbReference>
<dbReference type="GO" id="GO:0015074">
    <property type="term" value="P:DNA integration"/>
    <property type="evidence" value="ECO:0007669"/>
    <property type="project" value="UniProtKB-KW"/>
</dbReference>
<dbReference type="GO" id="GO:0003677">
    <property type="term" value="F:DNA binding"/>
    <property type="evidence" value="ECO:0007669"/>
    <property type="project" value="UniProtKB-UniRule"/>
</dbReference>
<dbReference type="PATRIC" id="fig|1225564.3.peg.4558"/>